<proteinExistence type="predicted"/>
<gene>
    <name evidence="3" type="ORF">ODALV1_LOCUS28561</name>
</gene>
<evidence type="ECO:0000259" key="2">
    <source>
        <dbReference type="PROSITE" id="PS50041"/>
    </source>
</evidence>
<feature type="chain" id="PRO_5045274673" description="C-type lectin domain-containing protein" evidence="1">
    <location>
        <begin position="19"/>
        <end position="156"/>
    </location>
</feature>
<organism evidence="3 4">
    <name type="scientific">Orchesella dallaii</name>
    <dbReference type="NCBI Taxonomy" id="48710"/>
    <lineage>
        <taxon>Eukaryota</taxon>
        <taxon>Metazoa</taxon>
        <taxon>Ecdysozoa</taxon>
        <taxon>Arthropoda</taxon>
        <taxon>Hexapoda</taxon>
        <taxon>Collembola</taxon>
        <taxon>Entomobryomorpha</taxon>
        <taxon>Entomobryoidea</taxon>
        <taxon>Orchesellidae</taxon>
        <taxon>Orchesellinae</taxon>
        <taxon>Orchesella</taxon>
    </lineage>
</organism>
<evidence type="ECO:0000313" key="3">
    <source>
        <dbReference type="EMBL" id="CAL8141073.1"/>
    </source>
</evidence>
<dbReference type="EMBL" id="CAXLJM020000144">
    <property type="protein sequence ID" value="CAL8141073.1"/>
    <property type="molecule type" value="Genomic_DNA"/>
</dbReference>
<dbReference type="Pfam" id="PF00059">
    <property type="entry name" value="Lectin_C"/>
    <property type="match status" value="1"/>
</dbReference>
<accession>A0ABP1S1Q4</accession>
<feature type="domain" description="C-type lectin" evidence="2">
    <location>
        <begin position="35"/>
        <end position="155"/>
    </location>
</feature>
<dbReference type="SMART" id="SM00034">
    <property type="entry name" value="CLECT"/>
    <property type="match status" value="1"/>
</dbReference>
<dbReference type="PROSITE" id="PS50041">
    <property type="entry name" value="C_TYPE_LECTIN_2"/>
    <property type="match status" value="1"/>
</dbReference>
<protein>
    <recommendedName>
        <fullName evidence="2">C-type lectin domain-containing protein</fullName>
    </recommendedName>
</protein>
<evidence type="ECO:0000256" key="1">
    <source>
        <dbReference type="SAM" id="SignalP"/>
    </source>
</evidence>
<dbReference type="Gene3D" id="3.10.100.10">
    <property type="entry name" value="Mannose-Binding Protein A, subunit A"/>
    <property type="match status" value="1"/>
</dbReference>
<sequence>MRVIIVILVIAELSLAMAETGTGSGTFNLINLGSVDGKNYFYDKTRRTWQASRDFCIESGMELATIETPKQAEFLKSKYNYSTFSGFYKLGGRDALLARQFTWDSSGTAATDIVGLNWRVDPGYSEYLTCVSYYSNIIPVFNIVGCEVESFVLCQT</sequence>
<dbReference type="SUPFAM" id="SSF56436">
    <property type="entry name" value="C-type lectin-like"/>
    <property type="match status" value="1"/>
</dbReference>
<keyword evidence="4" id="KW-1185">Reference proteome</keyword>
<dbReference type="InterPro" id="IPR016187">
    <property type="entry name" value="CTDL_fold"/>
</dbReference>
<name>A0ABP1S1Q4_9HEXA</name>
<keyword evidence="1" id="KW-0732">Signal</keyword>
<reference evidence="3 4" key="1">
    <citation type="submission" date="2024-08" db="EMBL/GenBank/DDBJ databases">
        <authorList>
            <person name="Cucini C."/>
            <person name="Frati F."/>
        </authorList>
    </citation>
    <scope>NUCLEOTIDE SEQUENCE [LARGE SCALE GENOMIC DNA]</scope>
</reference>
<dbReference type="InterPro" id="IPR001304">
    <property type="entry name" value="C-type_lectin-like"/>
</dbReference>
<dbReference type="Proteomes" id="UP001642540">
    <property type="component" value="Unassembled WGS sequence"/>
</dbReference>
<dbReference type="InterPro" id="IPR016186">
    <property type="entry name" value="C-type_lectin-like/link_sf"/>
</dbReference>
<feature type="signal peptide" evidence="1">
    <location>
        <begin position="1"/>
        <end position="18"/>
    </location>
</feature>
<evidence type="ECO:0000313" key="4">
    <source>
        <dbReference type="Proteomes" id="UP001642540"/>
    </source>
</evidence>
<comment type="caution">
    <text evidence="3">The sequence shown here is derived from an EMBL/GenBank/DDBJ whole genome shotgun (WGS) entry which is preliminary data.</text>
</comment>
<dbReference type="CDD" id="cd00037">
    <property type="entry name" value="CLECT"/>
    <property type="match status" value="1"/>
</dbReference>